<organism evidence="1 2">
    <name type="scientific">Nocardioides ginsengisoli</name>
    <dbReference type="NCBI Taxonomy" id="363868"/>
    <lineage>
        <taxon>Bacteria</taxon>
        <taxon>Bacillati</taxon>
        <taxon>Actinomycetota</taxon>
        <taxon>Actinomycetes</taxon>
        <taxon>Propionibacteriales</taxon>
        <taxon>Nocardioidaceae</taxon>
        <taxon>Nocardioides</taxon>
    </lineage>
</organism>
<evidence type="ECO:0000313" key="1">
    <source>
        <dbReference type="EMBL" id="MFD1246323.1"/>
    </source>
</evidence>
<dbReference type="Proteomes" id="UP001597229">
    <property type="component" value="Unassembled WGS sequence"/>
</dbReference>
<sequence>MDDVRPGVVVPARGLRLADALVHREAVEENAADFGVAYAEDGQGLDVCLAELDDTFLAVLDEPPPPRVVRRVALAWADALQNRYNEHGCEDPMTGLNSIHHLQSQVAALYHAAGDGWLADTDIARTYALVVVEMSGTRDDVDPGFGALEGALRRASAAELIRQRMPTCDQVAELSPRRLVALARRTDGLDRSLADAVRMMSQRLQLSPSGGTCRGWTEALPMSPQSARHLLDELAR</sequence>
<gene>
    <name evidence="1" type="ORF">ACFQ3F_00845</name>
</gene>
<dbReference type="EMBL" id="JBHTLX010000002">
    <property type="protein sequence ID" value="MFD1246323.1"/>
    <property type="molecule type" value="Genomic_DNA"/>
</dbReference>
<reference evidence="2" key="1">
    <citation type="journal article" date="2019" name="Int. J. Syst. Evol. Microbiol.">
        <title>The Global Catalogue of Microorganisms (GCM) 10K type strain sequencing project: providing services to taxonomists for standard genome sequencing and annotation.</title>
        <authorList>
            <consortium name="The Broad Institute Genomics Platform"/>
            <consortium name="The Broad Institute Genome Sequencing Center for Infectious Disease"/>
            <person name="Wu L."/>
            <person name="Ma J."/>
        </authorList>
    </citation>
    <scope>NUCLEOTIDE SEQUENCE [LARGE SCALE GENOMIC DNA]</scope>
    <source>
        <strain evidence="2">CCUG 52478</strain>
    </source>
</reference>
<keyword evidence="2" id="KW-1185">Reference proteome</keyword>
<evidence type="ECO:0000313" key="2">
    <source>
        <dbReference type="Proteomes" id="UP001597229"/>
    </source>
</evidence>
<dbReference type="RefSeq" id="WP_367920694.1">
    <property type="nucleotide sequence ID" value="NZ_BAABAC010000036.1"/>
</dbReference>
<name>A0ABW3VVY3_9ACTN</name>
<evidence type="ECO:0008006" key="3">
    <source>
        <dbReference type="Google" id="ProtNLM"/>
    </source>
</evidence>
<protein>
    <recommendedName>
        <fullName evidence="3">GGDEF domain-containing protein</fullName>
    </recommendedName>
</protein>
<accession>A0ABW3VVY3</accession>
<proteinExistence type="predicted"/>
<comment type="caution">
    <text evidence="1">The sequence shown here is derived from an EMBL/GenBank/DDBJ whole genome shotgun (WGS) entry which is preliminary data.</text>
</comment>